<proteinExistence type="predicted"/>
<sequence length="233" mass="25704">MPARRLFFGVPGALGFRCSGFRAFPCIVSGLLALPLCGAAPTFLCRLQRKVGKRKQLKPLMLSGGRGLLRVVVHLESGFVPLHTPVTKASYLRRRCARRRAIHKTDRCVLALASHHRTVARPCTAITAIVIGTATATASRSRSHRRSRDCDCDCGAPTIHLKRGFPGECRSASPRRSRRPPQTPTEARGFPCKPVRDARSAEWELMSPLSLALNAREHGFQSHHYPQQTTVPT</sequence>
<dbReference type="Proteomes" id="UP000494255">
    <property type="component" value="Unassembled WGS sequence"/>
</dbReference>
<reference evidence="2 3" key="1">
    <citation type="submission" date="2020-04" db="EMBL/GenBank/DDBJ databases">
        <authorList>
            <person name="De Canck E."/>
        </authorList>
    </citation>
    <scope>NUCLEOTIDE SEQUENCE [LARGE SCALE GENOMIC DNA]</scope>
    <source>
        <strain evidence="2 3">LMG 24238</strain>
    </source>
</reference>
<accession>A0A6J4ZVB9</accession>
<protein>
    <submittedName>
        <fullName evidence="2">Uncharacterized protein</fullName>
    </submittedName>
</protein>
<evidence type="ECO:0000313" key="3">
    <source>
        <dbReference type="Proteomes" id="UP000494255"/>
    </source>
</evidence>
<dbReference type="AlphaFoldDB" id="A0A6J4ZVB9"/>
<feature type="region of interest" description="Disordered" evidence="1">
    <location>
        <begin position="165"/>
        <end position="193"/>
    </location>
</feature>
<organism evidence="2 3">
    <name type="scientific">Paraburkholderia sediminicola</name>
    <dbReference type="NCBI Taxonomy" id="458836"/>
    <lineage>
        <taxon>Bacteria</taxon>
        <taxon>Pseudomonadati</taxon>
        <taxon>Pseudomonadota</taxon>
        <taxon>Betaproteobacteria</taxon>
        <taxon>Burkholderiales</taxon>
        <taxon>Burkholderiaceae</taxon>
        <taxon>Paraburkholderia</taxon>
    </lineage>
</organism>
<keyword evidence="3" id="KW-1185">Reference proteome</keyword>
<evidence type="ECO:0000313" key="2">
    <source>
        <dbReference type="EMBL" id="CAB3643947.1"/>
    </source>
</evidence>
<evidence type="ECO:0000256" key="1">
    <source>
        <dbReference type="SAM" id="MobiDB-lite"/>
    </source>
</evidence>
<dbReference type="EMBL" id="CADIKC010000001">
    <property type="protein sequence ID" value="CAB3643947.1"/>
    <property type="molecule type" value="Genomic_DNA"/>
</dbReference>
<name>A0A6J4ZVB9_9BURK</name>
<gene>
    <name evidence="2" type="ORF">LMG24238_00537</name>
</gene>